<feature type="chain" id="PRO_5019002851" description="Transmembrane protein" evidence="1">
    <location>
        <begin position="28"/>
        <end position="147"/>
    </location>
</feature>
<name>A0A445M4U2_GLYSO</name>
<evidence type="ECO:0000313" key="3">
    <source>
        <dbReference type="Proteomes" id="UP000289340"/>
    </source>
</evidence>
<accession>A0A445M4U2</accession>
<keyword evidence="3" id="KW-1185">Reference proteome</keyword>
<evidence type="ECO:0000313" key="2">
    <source>
        <dbReference type="EMBL" id="RZC30632.1"/>
    </source>
</evidence>
<dbReference type="AlphaFoldDB" id="A0A445M4U2"/>
<proteinExistence type="predicted"/>
<dbReference type="Proteomes" id="UP000289340">
    <property type="component" value="Chromosome 1"/>
</dbReference>
<comment type="caution">
    <text evidence="2">The sequence shown here is derived from an EMBL/GenBank/DDBJ whole genome shotgun (WGS) entry which is preliminary data.</text>
</comment>
<feature type="signal peptide" evidence="1">
    <location>
        <begin position="1"/>
        <end position="27"/>
    </location>
</feature>
<sequence>MENIYLRIVCVLLLFFILHHQDLYVEGKRHLRPRLNKRCTKDGENFSNVVAHGVGDRESRATTDDAAHQGRKGRVEFEEKDFRPTSPGHSPGSHLWFGSVAAIIGLDPSGFTFGFQVSFIFYYTIVGSTGRKLRKLSCLFGLPQFRP</sequence>
<protein>
    <recommendedName>
        <fullName evidence="4">Transmembrane protein</fullName>
    </recommendedName>
</protein>
<evidence type="ECO:0008006" key="4">
    <source>
        <dbReference type="Google" id="ProtNLM"/>
    </source>
</evidence>
<dbReference type="EMBL" id="QZWG01000001">
    <property type="protein sequence ID" value="RZC30632.1"/>
    <property type="molecule type" value="Genomic_DNA"/>
</dbReference>
<gene>
    <name evidence="2" type="ORF">D0Y65_001942</name>
</gene>
<keyword evidence="1" id="KW-0732">Signal</keyword>
<reference evidence="2 3" key="1">
    <citation type="submission" date="2018-09" db="EMBL/GenBank/DDBJ databases">
        <title>A high-quality reference genome of wild soybean provides a powerful tool to mine soybean genomes.</title>
        <authorList>
            <person name="Xie M."/>
            <person name="Chung C.Y.L."/>
            <person name="Li M.-W."/>
            <person name="Wong F.-L."/>
            <person name="Chan T.-F."/>
            <person name="Lam H.-M."/>
        </authorList>
    </citation>
    <scope>NUCLEOTIDE SEQUENCE [LARGE SCALE GENOMIC DNA]</scope>
    <source>
        <strain evidence="3">cv. W05</strain>
        <tissue evidence="2">Hypocotyl of etiolated seedlings</tissue>
    </source>
</reference>
<evidence type="ECO:0000256" key="1">
    <source>
        <dbReference type="SAM" id="SignalP"/>
    </source>
</evidence>
<organism evidence="2 3">
    <name type="scientific">Glycine soja</name>
    <name type="common">Wild soybean</name>
    <dbReference type="NCBI Taxonomy" id="3848"/>
    <lineage>
        <taxon>Eukaryota</taxon>
        <taxon>Viridiplantae</taxon>
        <taxon>Streptophyta</taxon>
        <taxon>Embryophyta</taxon>
        <taxon>Tracheophyta</taxon>
        <taxon>Spermatophyta</taxon>
        <taxon>Magnoliopsida</taxon>
        <taxon>eudicotyledons</taxon>
        <taxon>Gunneridae</taxon>
        <taxon>Pentapetalae</taxon>
        <taxon>rosids</taxon>
        <taxon>fabids</taxon>
        <taxon>Fabales</taxon>
        <taxon>Fabaceae</taxon>
        <taxon>Papilionoideae</taxon>
        <taxon>50 kb inversion clade</taxon>
        <taxon>NPAAA clade</taxon>
        <taxon>indigoferoid/millettioid clade</taxon>
        <taxon>Phaseoleae</taxon>
        <taxon>Glycine</taxon>
        <taxon>Glycine subgen. Soja</taxon>
    </lineage>
</organism>